<dbReference type="InterPro" id="IPR014914">
    <property type="entry name" value="RES_dom"/>
</dbReference>
<proteinExistence type="predicted"/>
<reference evidence="2 3" key="1">
    <citation type="submission" date="2019-03" db="EMBL/GenBank/DDBJ databases">
        <authorList>
            <consortium name="Pathogen Informatics"/>
        </authorList>
    </citation>
    <scope>NUCLEOTIDE SEQUENCE [LARGE SCALE GENOMIC DNA]</scope>
    <source>
        <strain evidence="2 3">NCTC12993</strain>
    </source>
</reference>
<evidence type="ECO:0000313" key="2">
    <source>
        <dbReference type="EMBL" id="VFS57280.1"/>
    </source>
</evidence>
<keyword evidence="3" id="KW-1185">Reference proteome</keyword>
<dbReference type="RefSeq" id="WP_061279657.1">
    <property type="nucleotide sequence ID" value="NZ_BCTM01000003.1"/>
</dbReference>
<name>A0A485A9I4_KLUCR</name>
<sequence length="156" mass="16649">MRLYRLTKTRFAAEAWTGNGARDYGGRWNSEGTPMVYTTGAASLAALEVLVHLDAFPGLGGFSLLAIDVPDSLIVQIDPAALPGGWDAPTAPKAAQAIGDNWIREGASVALGVPSAILPIEYNFLLNPKHHAFKAIAAKASVLPFEFDNRLFKSRG</sequence>
<dbReference type="AlphaFoldDB" id="A0A485A9I4"/>
<protein>
    <submittedName>
        <fullName evidence="2">Uncharacterized conserved protein</fullName>
    </submittedName>
</protein>
<dbReference type="EMBL" id="CAADJD010000008">
    <property type="protein sequence ID" value="VFS57280.1"/>
    <property type="molecule type" value="Genomic_DNA"/>
</dbReference>
<dbReference type="SMART" id="SM00953">
    <property type="entry name" value="RES"/>
    <property type="match status" value="1"/>
</dbReference>
<evidence type="ECO:0000313" key="3">
    <source>
        <dbReference type="Proteomes" id="UP000401081"/>
    </source>
</evidence>
<gene>
    <name evidence="2" type="ORF">NCTC12993_00701</name>
</gene>
<dbReference type="Proteomes" id="UP000401081">
    <property type="component" value="Unassembled WGS sequence"/>
</dbReference>
<evidence type="ECO:0000259" key="1">
    <source>
        <dbReference type="SMART" id="SM00953"/>
    </source>
</evidence>
<feature type="domain" description="RES" evidence="1">
    <location>
        <begin position="15"/>
        <end position="140"/>
    </location>
</feature>
<dbReference type="Pfam" id="PF08808">
    <property type="entry name" value="RES"/>
    <property type="match status" value="1"/>
</dbReference>
<accession>A0A485A9I4</accession>
<organism evidence="2 3">
    <name type="scientific">Kluyvera cryocrescens</name>
    <name type="common">Kluyvera citrophila</name>
    <dbReference type="NCBI Taxonomy" id="580"/>
    <lineage>
        <taxon>Bacteria</taxon>
        <taxon>Pseudomonadati</taxon>
        <taxon>Pseudomonadota</taxon>
        <taxon>Gammaproteobacteria</taxon>
        <taxon>Enterobacterales</taxon>
        <taxon>Enterobacteriaceae</taxon>
        <taxon>Kluyvera</taxon>
    </lineage>
</organism>